<name>A0A0B4E7E8_9FUSO</name>
<evidence type="ECO:0000313" key="2">
    <source>
        <dbReference type="Proteomes" id="UP000031184"/>
    </source>
</evidence>
<sequence>MQFQEDKKWKKVKNKLFHEVKKEVEIYGEHTSL</sequence>
<dbReference type="PATRIC" id="fig|1226633.4.peg.909"/>
<reference evidence="1 2" key="1">
    <citation type="submission" date="2013-08" db="EMBL/GenBank/DDBJ databases">
        <title>An opportunistic ruminal bacterium that causes liver abscesses in cattle.</title>
        <authorList>
            <person name="Benahmed F.H."/>
            <person name="Rasmussen M."/>
            <person name="Harbottle H."/>
            <person name="Soppet D."/>
            <person name="Nagaraja T.G."/>
            <person name="Davidson M."/>
        </authorList>
    </citation>
    <scope>NUCLEOTIDE SEQUENCE [LARGE SCALE GENOMIC DNA]</scope>
    <source>
        <strain evidence="1 2">B35</strain>
    </source>
</reference>
<proteinExistence type="predicted"/>
<dbReference type="AlphaFoldDB" id="A0A0B4E7E8"/>
<protein>
    <submittedName>
        <fullName evidence="1">Uncharacterized protein</fullName>
    </submittedName>
</protein>
<accession>A0A0B4E7E8</accession>
<organism evidence="1 2">
    <name type="scientific">Fusobacterium necrophorum subsp. funduliforme B35</name>
    <dbReference type="NCBI Taxonomy" id="1226633"/>
    <lineage>
        <taxon>Bacteria</taxon>
        <taxon>Fusobacteriati</taxon>
        <taxon>Fusobacteriota</taxon>
        <taxon>Fusobacteriia</taxon>
        <taxon>Fusobacteriales</taxon>
        <taxon>Fusobacteriaceae</taxon>
        <taxon>Fusobacterium</taxon>
    </lineage>
</organism>
<dbReference type="EMBL" id="AUZI01000012">
    <property type="protein sequence ID" value="KID49408.1"/>
    <property type="molecule type" value="Genomic_DNA"/>
</dbReference>
<gene>
    <name evidence="1" type="ORF">C095_04475</name>
</gene>
<comment type="caution">
    <text evidence="1">The sequence shown here is derived from an EMBL/GenBank/DDBJ whole genome shotgun (WGS) entry which is preliminary data.</text>
</comment>
<dbReference type="Proteomes" id="UP000031184">
    <property type="component" value="Unassembled WGS sequence"/>
</dbReference>
<evidence type="ECO:0000313" key="1">
    <source>
        <dbReference type="EMBL" id="KID49408.1"/>
    </source>
</evidence>